<organism evidence="2 3">
    <name type="scientific">Daedalea quercina L-15889</name>
    <dbReference type="NCBI Taxonomy" id="1314783"/>
    <lineage>
        <taxon>Eukaryota</taxon>
        <taxon>Fungi</taxon>
        <taxon>Dikarya</taxon>
        <taxon>Basidiomycota</taxon>
        <taxon>Agaricomycotina</taxon>
        <taxon>Agaricomycetes</taxon>
        <taxon>Polyporales</taxon>
        <taxon>Fomitopsis</taxon>
    </lineage>
</organism>
<dbReference type="Proteomes" id="UP000076727">
    <property type="component" value="Unassembled WGS sequence"/>
</dbReference>
<accession>A0A165LQL9</accession>
<keyword evidence="3" id="KW-1185">Reference proteome</keyword>
<name>A0A165LQL9_9APHY</name>
<dbReference type="EMBL" id="KV429120">
    <property type="protein sequence ID" value="KZT64730.1"/>
    <property type="molecule type" value="Genomic_DNA"/>
</dbReference>
<evidence type="ECO:0000256" key="1">
    <source>
        <dbReference type="SAM" id="MobiDB-lite"/>
    </source>
</evidence>
<dbReference type="AlphaFoldDB" id="A0A165LQL9"/>
<evidence type="ECO:0000313" key="3">
    <source>
        <dbReference type="Proteomes" id="UP000076727"/>
    </source>
</evidence>
<evidence type="ECO:0000313" key="2">
    <source>
        <dbReference type="EMBL" id="KZT64730.1"/>
    </source>
</evidence>
<gene>
    <name evidence="2" type="ORF">DAEQUDRAFT_585231</name>
</gene>
<reference evidence="2 3" key="1">
    <citation type="journal article" date="2016" name="Mol. Biol. Evol.">
        <title>Comparative Genomics of Early-Diverging Mushroom-Forming Fungi Provides Insights into the Origins of Lignocellulose Decay Capabilities.</title>
        <authorList>
            <person name="Nagy L.G."/>
            <person name="Riley R."/>
            <person name="Tritt A."/>
            <person name="Adam C."/>
            <person name="Daum C."/>
            <person name="Floudas D."/>
            <person name="Sun H."/>
            <person name="Yadav J.S."/>
            <person name="Pangilinan J."/>
            <person name="Larsson K.H."/>
            <person name="Matsuura K."/>
            <person name="Barry K."/>
            <person name="Labutti K."/>
            <person name="Kuo R."/>
            <person name="Ohm R.A."/>
            <person name="Bhattacharya S.S."/>
            <person name="Shirouzu T."/>
            <person name="Yoshinaga Y."/>
            <person name="Martin F.M."/>
            <person name="Grigoriev I.V."/>
            <person name="Hibbett D.S."/>
        </authorList>
    </citation>
    <scope>NUCLEOTIDE SEQUENCE [LARGE SCALE GENOMIC DNA]</scope>
    <source>
        <strain evidence="2 3">L-15889</strain>
    </source>
</reference>
<sequence length="169" mass="18868">MNAHNSMVARLPAKASICKCWTYDANIGSAAIRNSMQHVLQSRFGSGGRAIQPYWTCQDPNRTRSVYKILRAAISWKTLETKRHSRAAHVGRQPRTSCQTSSGSISNHAVPTSILASRRRRSQRRAGRCMDDSGRQSLCPLILTSTNKSTRRSPRSCDQLFNLNSAAHR</sequence>
<protein>
    <submittedName>
        <fullName evidence="2">Uncharacterized protein</fullName>
    </submittedName>
</protein>
<proteinExistence type="predicted"/>
<feature type="compositionally biased region" description="Polar residues" evidence="1">
    <location>
        <begin position="94"/>
        <end position="107"/>
    </location>
</feature>
<feature type="region of interest" description="Disordered" evidence="1">
    <location>
        <begin position="85"/>
        <end position="107"/>
    </location>
</feature>